<protein>
    <submittedName>
        <fullName evidence="1">Uncharacterized protein</fullName>
    </submittedName>
</protein>
<name>A0A1W1CEW0_9ZZZZ</name>
<dbReference type="EMBL" id="FPHF01000075">
    <property type="protein sequence ID" value="SFV64261.1"/>
    <property type="molecule type" value="Genomic_DNA"/>
</dbReference>
<organism evidence="1">
    <name type="scientific">hydrothermal vent metagenome</name>
    <dbReference type="NCBI Taxonomy" id="652676"/>
    <lineage>
        <taxon>unclassified sequences</taxon>
        <taxon>metagenomes</taxon>
        <taxon>ecological metagenomes</taxon>
    </lineage>
</organism>
<dbReference type="AlphaFoldDB" id="A0A1W1CEW0"/>
<accession>A0A1W1CEW0</accession>
<sequence length="72" mass="8156">MSEHAIVRYLQRVYKLDLEDIVNEIASPQLFTQVKEFGNGVYSCEESFRAKVVDGVIVTILPVTNKKGKKNV</sequence>
<reference evidence="1" key="1">
    <citation type="submission" date="2016-10" db="EMBL/GenBank/DDBJ databases">
        <authorList>
            <person name="de Groot N.N."/>
        </authorList>
    </citation>
    <scope>NUCLEOTIDE SEQUENCE</scope>
</reference>
<proteinExistence type="predicted"/>
<evidence type="ECO:0000313" key="1">
    <source>
        <dbReference type="EMBL" id="SFV64261.1"/>
    </source>
</evidence>
<gene>
    <name evidence="1" type="ORF">MNB_SM-4-1677</name>
</gene>